<evidence type="ECO:0000256" key="2">
    <source>
        <dbReference type="SAM" id="SignalP"/>
    </source>
</evidence>
<dbReference type="EMBL" id="VOXD01000005">
    <property type="protein sequence ID" value="TXF90814.1"/>
    <property type="molecule type" value="Genomic_DNA"/>
</dbReference>
<sequence>MRLSCLIFTASLLVTAAACRQNDAPETSPAPAAAPAEASASETTVSVGDDLTYVPEERFGKITGATHEEDLDFLYGDQIAEIEVPIGEGFTTPGYRLFPGTKNEADVMFPNEENGIEELTIVIRKEGSEWRMAGSPVTVGTSLHELKEINGKPITFLGYEWDYGGTVMDWNGGELDKIGATLTTPVLPNGQLLPDELMGDTEVSTDNPNLKGLGITVADISVYLLAPEVSEDGIPAQTDFSIVPGYRFGAMTAIVEPEDLPLVYGEGNVEPMEYDLDGGVSVPGFRLFPGTENEVEIGFPDEDGYLEGVEFRISKKGGDWHLAGTDIRVGDRLAEVRTVNGAPLMIYSHNYEGAGSVNSWGGGSLEKTNMFFDINTAGKTYTYNDDMEVSSDAEAVKKSDPEVAMIMVLLER</sequence>
<keyword evidence="4" id="KW-1185">Reference proteome</keyword>
<gene>
    <name evidence="3" type="ORF">FUA23_05075</name>
</gene>
<feature type="compositionally biased region" description="Low complexity" evidence="1">
    <location>
        <begin position="24"/>
        <end position="44"/>
    </location>
</feature>
<dbReference type="RefSeq" id="WP_147929642.1">
    <property type="nucleotide sequence ID" value="NZ_VOXD01000005.1"/>
</dbReference>
<evidence type="ECO:0000256" key="1">
    <source>
        <dbReference type="SAM" id="MobiDB-lite"/>
    </source>
</evidence>
<accession>A0A5C7FHW6</accession>
<dbReference type="PROSITE" id="PS51257">
    <property type="entry name" value="PROKAR_LIPOPROTEIN"/>
    <property type="match status" value="1"/>
</dbReference>
<feature type="chain" id="PRO_5023047106" evidence="2">
    <location>
        <begin position="21"/>
        <end position="412"/>
    </location>
</feature>
<name>A0A5C7FHW6_9BACT</name>
<dbReference type="OrthoDB" id="1144014at2"/>
<feature type="region of interest" description="Disordered" evidence="1">
    <location>
        <begin position="23"/>
        <end position="49"/>
    </location>
</feature>
<proteinExistence type="predicted"/>
<comment type="caution">
    <text evidence="3">The sequence shown here is derived from an EMBL/GenBank/DDBJ whole genome shotgun (WGS) entry which is preliminary data.</text>
</comment>
<dbReference type="Proteomes" id="UP000321907">
    <property type="component" value="Unassembled WGS sequence"/>
</dbReference>
<dbReference type="AlphaFoldDB" id="A0A5C7FHW6"/>
<reference evidence="3 4" key="1">
    <citation type="submission" date="2019-08" db="EMBL/GenBank/DDBJ databases">
        <title>Lewinella sp. strain SSH13 Genome sequencing and assembly.</title>
        <authorList>
            <person name="Kim I."/>
        </authorList>
    </citation>
    <scope>NUCLEOTIDE SEQUENCE [LARGE SCALE GENOMIC DNA]</scope>
    <source>
        <strain evidence="3 4">SSH13</strain>
    </source>
</reference>
<feature type="signal peptide" evidence="2">
    <location>
        <begin position="1"/>
        <end position="20"/>
    </location>
</feature>
<keyword evidence="2" id="KW-0732">Signal</keyword>
<organism evidence="3 4">
    <name type="scientific">Neolewinella aurantiaca</name>
    <dbReference type="NCBI Taxonomy" id="2602767"/>
    <lineage>
        <taxon>Bacteria</taxon>
        <taxon>Pseudomonadati</taxon>
        <taxon>Bacteroidota</taxon>
        <taxon>Saprospiria</taxon>
        <taxon>Saprospirales</taxon>
        <taxon>Lewinellaceae</taxon>
        <taxon>Neolewinella</taxon>
    </lineage>
</organism>
<evidence type="ECO:0000313" key="3">
    <source>
        <dbReference type="EMBL" id="TXF90814.1"/>
    </source>
</evidence>
<evidence type="ECO:0000313" key="4">
    <source>
        <dbReference type="Proteomes" id="UP000321907"/>
    </source>
</evidence>
<protein>
    <submittedName>
        <fullName evidence="3">Uncharacterized protein</fullName>
    </submittedName>
</protein>